<comment type="subcellular location">
    <subcellularLocation>
        <location evidence="1">Cell membrane</location>
    </subcellularLocation>
</comment>
<feature type="transmembrane region" description="Helical" evidence="9">
    <location>
        <begin position="12"/>
        <end position="32"/>
    </location>
</feature>
<protein>
    <recommendedName>
        <fullName evidence="8">Cardiolipin synthase</fullName>
        <ecNumber evidence="8">2.7.8.-</ecNumber>
    </recommendedName>
</protein>
<evidence type="ECO:0000256" key="7">
    <source>
        <dbReference type="ARBA" id="ARBA00023136"/>
    </source>
</evidence>
<dbReference type="InterPro" id="IPR025202">
    <property type="entry name" value="PLD-like_dom"/>
</dbReference>
<gene>
    <name evidence="11" type="ORF">JonanDRAFT_0019</name>
</gene>
<keyword evidence="3" id="KW-0808">Transferase</keyword>
<dbReference type="eggNOG" id="COG1502">
    <property type="taxonomic scope" value="Bacteria"/>
</dbReference>
<dbReference type="CDD" id="cd09158">
    <property type="entry name" value="PLDc_EcCLS_like_2"/>
    <property type="match status" value="1"/>
</dbReference>
<evidence type="ECO:0000256" key="4">
    <source>
        <dbReference type="ARBA" id="ARBA00022692"/>
    </source>
</evidence>
<dbReference type="Pfam" id="PF13091">
    <property type="entry name" value="PLDc_2"/>
    <property type="match status" value="2"/>
</dbReference>
<dbReference type="RefSeq" id="WP_008519910.1">
    <property type="nucleotide sequence ID" value="NZ_CM001376.1"/>
</dbReference>
<dbReference type="OrthoDB" id="9762009at2"/>
<keyword evidence="5" id="KW-0677">Repeat</keyword>
<keyword evidence="6 9" id="KW-1133">Transmembrane helix</keyword>
<evidence type="ECO:0000256" key="2">
    <source>
        <dbReference type="ARBA" id="ARBA00022475"/>
    </source>
</evidence>
<name>H0ULJ1_9BACT</name>
<reference evidence="11 12" key="1">
    <citation type="submission" date="2011-11" db="EMBL/GenBank/DDBJ databases">
        <title>The Noncontiguous Finished genome of Jonquetella anthropi DSM 22815.</title>
        <authorList>
            <consortium name="US DOE Joint Genome Institute (JGI-PGF)"/>
            <person name="Lucas S."/>
            <person name="Copeland A."/>
            <person name="Lapidus A."/>
            <person name="Glavina del Rio T."/>
            <person name="Dalin E."/>
            <person name="Tice H."/>
            <person name="Bruce D."/>
            <person name="Goodwin L."/>
            <person name="Pitluck S."/>
            <person name="Peters L."/>
            <person name="Mikhailova N."/>
            <person name="Held B."/>
            <person name="Kyrpides N."/>
            <person name="Mavromatis K."/>
            <person name="Ivanova N."/>
            <person name="Markowitz V."/>
            <person name="Cheng J.-F."/>
            <person name="Hugenholtz P."/>
            <person name="Woyke T."/>
            <person name="Wu D."/>
            <person name="Gronow S."/>
            <person name="Wellnitz S."/>
            <person name="Brambilla E."/>
            <person name="Klenk H.-P."/>
            <person name="Eisen J.A."/>
        </authorList>
    </citation>
    <scope>NUCLEOTIDE SEQUENCE [LARGE SCALE GENOMIC DNA]</scope>
    <source>
        <strain evidence="11 12">DSM 22815</strain>
    </source>
</reference>
<dbReference type="Proteomes" id="UP000003806">
    <property type="component" value="Chromosome"/>
</dbReference>
<evidence type="ECO:0000259" key="10">
    <source>
        <dbReference type="PROSITE" id="PS50035"/>
    </source>
</evidence>
<dbReference type="PANTHER" id="PTHR21248">
    <property type="entry name" value="CARDIOLIPIN SYNTHASE"/>
    <property type="match status" value="1"/>
</dbReference>
<dbReference type="NCBIfam" id="TIGR04265">
    <property type="entry name" value="bac_cardiolipin"/>
    <property type="match status" value="1"/>
</dbReference>
<feature type="transmembrane region" description="Helical" evidence="9">
    <location>
        <begin position="39"/>
        <end position="62"/>
    </location>
</feature>
<dbReference type="CDD" id="cd09152">
    <property type="entry name" value="PLDc_EcCLS_like_1"/>
    <property type="match status" value="1"/>
</dbReference>
<dbReference type="EC" id="2.7.8.-" evidence="8"/>
<dbReference type="SUPFAM" id="SSF56024">
    <property type="entry name" value="Phospholipase D/nuclease"/>
    <property type="match status" value="2"/>
</dbReference>
<evidence type="ECO:0000256" key="9">
    <source>
        <dbReference type="SAM" id="Phobius"/>
    </source>
</evidence>
<dbReference type="GO" id="GO:0008808">
    <property type="term" value="F:cardiolipin synthase activity"/>
    <property type="evidence" value="ECO:0007669"/>
    <property type="project" value="UniProtKB-UniRule"/>
</dbReference>
<dbReference type="PROSITE" id="PS50035">
    <property type="entry name" value="PLD"/>
    <property type="match status" value="2"/>
</dbReference>
<dbReference type="STRING" id="885272.JonanDRAFT_0019"/>
<evidence type="ECO:0000313" key="12">
    <source>
        <dbReference type="Proteomes" id="UP000003806"/>
    </source>
</evidence>
<feature type="domain" description="PLD phosphodiesterase" evidence="10">
    <location>
        <begin position="222"/>
        <end position="249"/>
    </location>
</feature>
<evidence type="ECO:0000313" key="11">
    <source>
        <dbReference type="EMBL" id="EHM12456.1"/>
    </source>
</evidence>
<sequence length="483" mass="54039">MNFDWLADLSLLAVQFYTLLSIVIRVASLLSIPLRHPPAVATAWLLVILLWPWPGFLAYALLGSRMLPAVRLQRHRRMAQHLQDIRQQLSHGRRRAPQLPPTLQLTVRLAESLGNMGITSGNLCRYLDTSESFFSHLVSLIDGAKQEVNMIFYIFSDVGPGRAVVSALGRAAARGVTCRLIVDSVGSSEFIRSGGVSRLKELGVQVREALPVRLFRRKAERYDLRNHRKLVIVDRRYAVTGSHNLCDPTFGRRGLVWQDLSVTVEGPVVHQLEYVFLEDWHVETGELLDVSHLLAAPETPGNWSLQTVPSGPSYDTENYLMLVLSAIMGARRQVTITTPYLIPTVSLIQAMQTASRRGVRIRLLVPAKTDHFIVGNAAKAYYSDLLAAGVKIFLYHGGMLHAKTITVDDDLAFVGSSNFDTRSFALNFEISLVLYGTQEAHSLLHIQNRYLRSCVPLNPRRWSLRGRPARAVQALTRLLSPLL</sequence>
<evidence type="ECO:0000256" key="3">
    <source>
        <dbReference type="ARBA" id="ARBA00022679"/>
    </source>
</evidence>
<dbReference type="AlphaFoldDB" id="H0ULJ1"/>
<organism evidence="11 12">
    <name type="scientific">Jonquetella anthropi DSM 22815</name>
    <dbReference type="NCBI Taxonomy" id="885272"/>
    <lineage>
        <taxon>Bacteria</taxon>
        <taxon>Thermotogati</taxon>
        <taxon>Synergistota</taxon>
        <taxon>Synergistia</taxon>
        <taxon>Synergistales</taxon>
        <taxon>Dethiosulfovibrionaceae</taxon>
        <taxon>Jonquetella</taxon>
    </lineage>
</organism>
<keyword evidence="4 9" id="KW-0812">Transmembrane</keyword>
<dbReference type="InterPro" id="IPR022924">
    <property type="entry name" value="Cardiolipin_synthase"/>
</dbReference>
<dbReference type="Gene3D" id="3.30.870.10">
    <property type="entry name" value="Endonuclease Chain A"/>
    <property type="match status" value="2"/>
</dbReference>
<feature type="domain" description="PLD phosphodiesterase" evidence="10">
    <location>
        <begin position="396"/>
        <end position="423"/>
    </location>
</feature>
<evidence type="ECO:0000256" key="1">
    <source>
        <dbReference type="ARBA" id="ARBA00004236"/>
    </source>
</evidence>
<dbReference type="GO" id="GO:0005886">
    <property type="term" value="C:plasma membrane"/>
    <property type="evidence" value="ECO:0007669"/>
    <property type="project" value="UniProtKB-SubCell"/>
</dbReference>
<evidence type="ECO:0000256" key="8">
    <source>
        <dbReference type="NCBIfam" id="TIGR04265"/>
    </source>
</evidence>
<accession>H0ULJ1</accession>
<dbReference type="HOGENOM" id="CLU_038053_1_0_0"/>
<dbReference type="SMART" id="SM00155">
    <property type="entry name" value="PLDc"/>
    <property type="match status" value="2"/>
</dbReference>
<dbReference type="InterPro" id="IPR001736">
    <property type="entry name" value="PLipase_D/transphosphatidylase"/>
</dbReference>
<evidence type="ECO:0000256" key="5">
    <source>
        <dbReference type="ARBA" id="ARBA00022737"/>
    </source>
</evidence>
<dbReference type="EMBL" id="CM001376">
    <property type="protein sequence ID" value="EHM12456.1"/>
    <property type="molecule type" value="Genomic_DNA"/>
</dbReference>
<keyword evidence="2" id="KW-1003">Cell membrane</keyword>
<dbReference type="GO" id="GO:0032049">
    <property type="term" value="P:cardiolipin biosynthetic process"/>
    <property type="evidence" value="ECO:0007669"/>
    <property type="project" value="UniProtKB-UniRule"/>
</dbReference>
<keyword evidence="7 9" id="KW-0472">Membrane</keyword>
<proteinExistence type="predicted"/>
<evidence type="ECO:0000256" key="6">
    <source>
        <dbReference type="ARBA" id="ARBA00022989"/>
    </source>
</evidence>
<keyword evidence="12" id="KW-1185">Reference proteome</keyword>
<dbReference type="PANTHER" id="PTHR21248:SF22">
    <property type="entry name" value="PHOSPHOLIPASE D"/>
    <property type="match status" value="1"/>
</dbReference>